<reference evidence="2" key="1">
    <citation type="journal article" date="2013" name="Proc. Natl. Acad. Sci. U.S.A.">
        <title>Genome structure and metabolic features in the red seaweed Chondrus crispus shed light on evolution of the Archaeplastida.</title>
        <authorList>
            <person name="Collen J."/>
            <person name="Porcel B."/>
            <person name="Carre W."/>
            <person name="Ball S.G."/>
            <person name="Chaparro C."/>
            <person name="Tonon T."/>
            <person name="Barbeyron T."/>
            <person name="Michel G."/>
            <person name="Noel B."/>
            <person name="Valentin K."/>
            <person name="Elias M."/>
            <person name="Artiguenave F."/>
            <person name="Arun A."/>
            <person name="Aury J.M."/>
            <person name="Barbosa-Neto J.F."/>
            <person name="Bothwell J.H."/>
            <person name="Bouget F.Y."/>
            <person name="Brillet L."/>
            <person name="Cabello-Hurtado F."/>
            <person name="Capella-Gutierrez S."/>
            <person name="Charrier B."/>
            <person name="Cladiere L."/>
            <person name="Cock J.M."/>
            <person name="Coelho S.M."/>
            <person name="Colleoni C."/>
            <person name="Czjzek M."/>
            <person name="Da Silva C."/>
            <person name="Delage L."/>
            <person name="Denoeud F."/>
            <person name="Deschamps P."/>
            <person name="Dittami S.M."/>
            <person name="Gabaldon T."/>
            <person name="Gachon C.M."/>
            <person name="Groisillier A."/>
            <person name="Herve C."/>
            <person name="Jabbari K."/>
            <person name="Katinka M."/>
            <person name="Kloareg B."/>
            <person name="Kowalczyk N."/>
            <person name="Labadie K."/>
            <person name="Leblanc C."/>
            <person name="Lopez P.J."/>
            <person name="McLachlan D.H."/>
            <person name="Meslet-Cladiere L."/>
            <person name="Moustafa A."/>
            <person name="Nehr Z."/>
            <person name="Nyvall Collen P."/>
            <person name="Panaud O."/>
            <person name="Partensky F."/>
            <person name="Poulain J."/>
            <person name="Rensing S.A."/>
            <person name="Rousvoal S."/>
            <person name="Samson G."/>
            <person name="Symeonidi A."/>
            <person name="Weissenbach J."/>
            <person name="Zambounis A."/>
            <person name="Wincker P."/>
            <person name="Boyen C."/>
        </authorList>
    </citation>
    <scope>NUCLEOTIDE SEQUENCE [LARGE SCALE GENOMIC DNA]</scope>
    <source>
        <strain evidence="2">cv. Stackhouse</strain>
    </source>
</reference>
<dbReference type="Gramene" id="CDF38466">
    <property type="protein sequence ID" value="CDF38466"/>
    <property type="gene ID" value="CHC_T00001043001"/>
</dbReference>
<dbReference type="EMBL" id="HG001933">
    <property type="protein sequence ID" value="CDF38466.1"/>
    <property type="molecule type" value="Genomic_DNA"/>
</dbReference>
<dbReference type="Proteomes" id="UP000012073">
    <property type="component" value="Unassembled WGS sequence"/>
</dbReference>
<dbReference type="GeneID" id="17326085"/>
<gene>
    <name evidence="1" type="ORF">CHC_T00001043001</name>
</gene>
<sequence length="72" mass="7944">MSVLLQTCASRRATPSLCFAAAPIPFSLSRSPSFASNKRFLGFQTSPRSVHLRRSVTHSTTYQTAPLRTPTF</sequence>
<organism evidence="1 2">
    <name type="scientific">Chondrus crispus</name>
    <name type="common">Carrageen Irish moss</name>
    <name type="synonym">Polymorpha crispa</name>
    <dbReference type="NCBI Taxonomy" id="2769"/>
    <lineage>
        <taxon>Eukaryota</taxon>
        <taxon>Rhodophyta</taxon>
        <taxon>Florideophyceae</taxon>
        <taxon>Rhodymeniophycidae</taxon>
        <taxon>Gigartinales</taxon>
        <taxon>Gigartinaceae</taxon>
        <taxon>Chondrus</taxon>
    </lineage>
</organism>
<protein>
    <submittedName>
        <fullName evidence="1">Uncharacterized protein</fullName>
    </submittedName>
</protein>
<evidence type="ECO:0000313" key="2">
    <source>
        <dbReference type="Proteomes" id="UP000012073"/>
    </source>
</evidence>
<evidence type="ECO:0000313" key="1">
    <source>
        <dbReference type="EMBL" id="CDF38466.1"/>
    </source>
</evidence>
<name>R7QLW4_CHOCR</name>
<proteinExistence type="predicted"/>
<dbReference type="AlphaFoldDB" id="R7QLW4"/>
<accession>R7QLW4</accession>
<keyword evidence="2" id="KW-1185">Reference proteome</keyword>
<dbReference type="RefSeq" id="XP_005718359.1">
    <property type="nucleotide sequence ID" value="XM_005718302.1"/>
</dbReference>
<dbReference type="KEGG" id="ccp:CHC_T00001043001"/>